<protein>
    <submittedName>
        <fullName evidence="1">Uncharacterized protein</fullName>
    </submittedName>
</protein>
<name>A0A238WDJ3_9PSEU</name>
<proteinExistence type="predicted"/>
<sequence>MAAQNFLGQTVEIDTENQAHLAFAHAAHQTELAEKRLRRALEDVHKEAERALDCLDNGHRVNEFGPVQSESRVTVAAMEYHTHAAYARQLAVVAGIDLKD</sequence>
<dbReference type="AlphaFoldDB" id="A0A238WDJ3"/>
<dbReference type="Proteomes" id="UP000198348">
    <property type="component" value="Unassembled WGS sequence"/>
</dbReference>
<dbReference type="RefSeq" id="WP_089300642.1">
    <property type="nucleotide sequence ID" value="NZ_FZNW01000006.1"/>
</dbReference>
<keyword evidence="2" id="KW-1185">Reference proteome</keyword>
<dbReference type="EMBL" id="FZNW01000006">
    <property type="protein sequence ID" value="SNR44344.1"/>
    <property type="molecule type" value="Genomic_DNA"/>
</dbReference>
<reference evidence="1 2" key="1">
    <citation type="submission" date="2017-06" db="EMBL/GenBank/DDBJ databases">
        <authorList>
            <person name="Kim H.J."/>
            <person name="Triplett B.A."/>
        </authorList>
    </citation>
    <scope>NUCLEOTIDE SEQUENCE [LARGE SCALE GENOMIC DNA]</scope>
    <source>
        <strain evidence="1 2">DSM 45207</strain>
    </source>
</reference>
<accession>A0A238WDJ3</accession>
<evidence type="ECO:0000313" key="1">
    <source>
        <dbReference type="EMBL" id="SNR44344.1"/>
    </source>
</evidence>
<evidence type="ECO:0000313" key="2">
    <source>
        <dbReference type="Proteomes" id="UP000198348"/>
    </source>
</evidence>
<organism evidence="1 2">
    <name type="scientific">Haloechinothrix alba</name>
    <dbReference type="NCBI Taxonomy" id="664784"/>
    <lineage>
        <taxon>Bacteria</taxon>
        <taxon>Bacillati</taxon>
        <taxon>Actinomycetota</taxon>
        <taxon>Actinomycetes</taxon>
        <taxon>Pseudonocardiales</taxon>
        <taxon>Pseudonocardiaceae</taxon>
        <taxon>Haloechinothrix</taxon>
    </lineage>
</organism>
<gene>
    <name evidence="1" type="ORF">SAMN06265360_10642</name>
</gene>